<comment type="caution">
    <text evidence="1">The sequence shown here is derived from an EMBL/GenBank/DDBJ whole genome shotgun (WGS) entry which is preliminary data.</text>
</comment>
<protein>
    <submittedName>
        <fullName evidence="1">Uncharacterized protein</fullName>
    </submittedName>
</protein>
<keyword evidence="2" id="KW-1185">Reference proteome</keyword>
<evidence type="ECO:0000313" key="1">
    <source>
        <dbReference type="EMBL" id="GBO03359.1"/>
    </source>
</evidence>
<dbReference type="Proteomes" id="UP000499080">
    <property type="component" value="Unassembled WGS sequence"/>
</dbReference>
<dbReference type="EMBL" id="BGPR01030686">
    <property type="protein sequence ID" value="GBO03359.1"/>
    <property type="molecule type" value="Genomic_DNA"/>
</dbReference>
<evidence type="ECO:0000313" key="2">
    <source>
        <dbReference type="Proteomes" id="UP000499080"/>
    </source>
</evidence>
<sequence length="91" mass="10604">MPCKAVVSYPKKRLTLRDKSPAEATHLTWQGRPQKRFTLRCKVTRRSDPPYVARSGERRVKNPIDTVSKLIWLSPIRAFIQVRCKSNVLRN</sequence>
<name>A0A4Y2TRT8_ARAVE</name>
<dbReference type="AlphaFoldDB" id="A0A4Y2TRT8"/>
<organism evidence="1 2">
    <name type="scientific">Araneus ventricosus</name>
    <name type="common">Orbweaver spider</name>
    <name type="synonym">Epeira ventricosa</name>
    <dbReference type="NCBI Taxonomy" id="182803"/>
    <lineage>
        <taxon>Eukaryota</taxon>
        <taxon>Metazoa</taxon>
        <taxon>Ecdysozoa</taxon>
        <taxon>Arthropoda</taxon>
        <taxon>Chelicerata</taxon>
        <taxon>Arachnida</taxon>
        <taxon>Araneae</taxon>
        <taxon>Araneomorphae</taxon>
        <taxon>Entelegynae</taxon>
        <taxon>Araneoidea</taxon>
        <taxon>Araneidae</taxon>
        <taxon>Araneus</taxon>
    </lineage>
</organism>
<accession>A0A4Y2TRT8</accession>
<proteinExistence type="predicted"/>
<gene>
    <name evidence="1" type="ORF">AVEN_147253_1</name>
</gene>
<reference evidence="1 2" key="1">
    <citation type="journal article" date="2019" name="Sci. Rep.">
        <title>Orb-weaving spider Araneus ventricosus genome elucidates the spidroin gene catalogue.</title>
        <authorList>
            <person name="Kono N."/>
            <person name="Nakamura H."/>
            <person name="Ohtoshi R."/>
            <person name="Moran D.A.P."/>
            <person name="Shinohara A."/>
            <person name="Yoshida Y."/>
            <person name="Fujiwara M."/>
            <person name="Mori M."/>
            <person name="Tomita M."/>
            <person name="Arakawa K."/>
        </authorList>
    </citation>
    <scope>NUCLEOTIDE SEQUENCE [LARGE SCALE GENOMIC DNA]</scope>
</reference>